<dbReference type="AlphaFoldDB" id="T1JQ18"/>
<evidence type="ECO:0000313" key="2">
    <source>
        <dbReference type="EnsemblMetazoa" id="tetur01g01610.1"/>
    </source>
</evidence>
<keyword evidence="1" id="KW-0472">Membrane</keyword>
<evidence type="ECO:0000256" key="1">
    <source>
        <dbReference type="SAM" id="Phobius"/>
    </source>
</evidence>
<sequence>MILMLLSADVYGFYLPFISTIITQLIIIVWEITKLIKLKSNLEKLDMASFLAI</sequence>
<protein>
    <submittedName>
        <fullName evidence="2">Uncharacterized protein</fullName>
    </submittedName>
</protein>
<dbReference type="EnsemblMetazoa" id="tetur01g01610.1">
    <property type="protein sequence ID" value="tetur01g01610.1"/>
    <property type="gene ID" value="tetur01g01610"/>
</dbReference>
<accession>T1JQ18</accession>
<organism evidence="2 3">
    <name type="scientific">Tetranychus urticae</name>
    <name type="common">Two-spotted spider mite</name>
    <dbReference type="NCBI Taxonomy" id="32264"/>
    <lineage>
        <taxon>Eukaryota</taxon>
        <taxon>Metazoa</taxon>
        <taxon>Ecdysozoa</taxon>
        <taxon>Arthropoda</taxon>
        <taxon>Chelicerata</taxon>
        <taxon>Arachnida</taxon>
        <taxon>Acari</taxon>
        <taxon>Acariformes</taxon>
        <taxon>Trombidiformes</taxon>
        <taxon>Prostigmata</taxon>
        <taxon>Eleutherengona</taxon>
        <taxon>Raphignathae</taxon>
        <taxon>Tetranychoidea</taxon>
        <taxon>Tetranychidae</taxon>
        <taxon>Tetranychus</taxon>
    </lineage>
</organism>
<keyword evidence="1" id="KW-0812">Transmembrane</keyword>
<keyword evidence="3" id="KW-1185">Reference proteome</keyword>
<reference evidence="2" key="2">
    <citation type="submission" date="2015-06" db="UniProtKB">
        <authorList>
            <consortium name="EnsemblMetazoa"/>
        </authorList>
    </citation>
    <scope>IDENTIFICATION</scope>
</reference>
<dbReference type="HOGENOM" id="CLU_3071262_0_0_1"/>
<proteinExistence type="predicted"/>
<evidence type="ECO:0000313" key="3">
    <source>
        <dbReference type="Proteomes" id="UP000015104"/>
    </source>
</evidence>
<name>T1JQ18_TETUR</name>
<reference evidence="3" key="1">
    <citation type="submission" date="2011-08" db="EMBL/GenBank/DDBJ databases">
        <authorList>
            <person name="Rombauts S."/>
        </authorList>
    </citation>
    <scope>NUCLEOTIDE SEQUENCE</scope>
    <source>
        <strain evidence="3">London</strain>
    </source>
</reference>
<dbReference type="Proteomes" id="UP000015104">
    <property type="component" value="Unassembled WGS sequence"/>
</dbReference>
<dbReference type="EMBL" id="CAEY01000437">
    <property type="status" value="NOT_ANNOTATED_CDS"/>
    <property type="molecule type" value="Genomic_DNA"/>
</dbReference>
<feature type="transmembrane region" description="Helical" evidence="1">
    <location>
        <begin position="12"/>
        <end position="30"/>
    </location>
</feature>
<keyword evidence="1" id="KW-1133">Transmembrane helix</keyword>